<dbReference type="GO" id="GO:0005524">
    <property type="term" value="F:ATP binding"/>
    <property type="evidence" value="ECO:0007669"/>
    <property type="project" value="UniProtKB-KW"/>
</dbReference>
<evidence type="ECO:0000256" key="1">
    <source>
        <dbReference type="ARBA" id="ARBA00004202"/>
    </source>
</evidence>
<evidence type="ECO:0000256" key="5">
    <source>
        <dbReference type="ARBA" id="ARBA00022840"/>
    </source>
</evidence>
<comment type="similarity">
    <text evidence="2">Belongs to the ABC transporter superfamily.</text>
</comment>
<reference evidence="8 9" key="1">
    <citation type="submission" date="2024-09" db="EMBL/GenBank/DDBJ databases">
        <authorList>
            <person name="Sun Q."/>
            <person name="Mori K."/>
        </authorList>
    </citation>
    <scope>NUCLEOTIDE SEQUENCE [LARGE SCALE GENOMIC DNA]</scope>
    <source>
        <strain evidence="8 9">JCM 6917</strain>
    </source>
</reference>
<dbReference type="Pfam" id="PF00005">
    <property type="entry name" value="ABC_tran"/>
    <property type="match status" value="1"/>
</dbReference>
<keyword evidence="9" id="KW-1185">Reference proteome</keyword>
<sequence>MIELSELTKNYGSRRGLTELSLQVNAGEVLGYLGPNGAGKSTTIRLMLGFIRPTSGVLRVLGVDPRADADDVHRRIGYLAGDFLVDSRQRAGECLAFLGNLRGGVPAQRIGELADRLELDLSARIKSLSKGNRQKVGLVQAFMHRPELLILDEPTSGLDPLMQQTFLEMVTEARDHGQTVFMSSHIMNEVESVADRVAIIRDGRLIATDTVAGLRARSLLRVQIEFAAPVAPEEFAALPGITDLTLTSTAQGALLTCRLDGSPDALVKAAARHTINALRADNQDLEELFHAYYTGEHSAQDAETNPIA</sequence>
<dbReference type="SMART" id="SM00382">
    <property type="entry name" value="AAA"/>
    <property type="match status" value="1"/>
</dbReference>
<dbReference type="InterPro" id="IPR017871">
    <property type="entry name" value="ABC_transporter-like_CS"/>
</dbReference>
<keyword evidence="6" id="KW-0046">Antibiotic resistance</keyword>
<dbReference type="PANTHER" id="PTHR42711:SF5">
    <property type="entry name" value="ABC TRANSPORTER ATP-BINDING PROTEIN NATA"/>
    <property type="match status" value="1"/>
</dbReference>
<proteinExistence type="inferred from homology"/>
<dbReference type="SUPFAM" id="SSF52540">
    <property type="entry name" value="P-loop containing nucleoside triphosphate hydrolases"/>
    <property type="match status" value="1"/>
</dbReference>
<dbReference type="PANTHER" id="PTHR42711">
    <property type="entry name" value="ABC TRANSPORTER ATP-BINDING PROTEIN"/>
    <property type="match status" value="1"/>
</dbReference>
<evidence type="ECO:0000256" key="4">
    <source>
        <dbReference type="ARBA" id="ARBA00022741"/>
    </source>
</evidence>
<dbReference type="PROSITE" id="PS00211">
    <property type="entry name" value="ABC_TRANSPORTER_1"/>
    <property type="match status" value="1"/>
</dbReference>
<evidence type="ECO:0000313" key="8">
    <source>
        <dbReference type="EMBL" id="MFB9462531.1"/>
    </source>
</evidence>
<dbReference type="RefSeq" id="WP_381343517.1">
    <property type="nucleotide sequence ID" value="NZ_JBHMCY010000010.1"/>
</dbReference>
<dbReference type="CDD" id="cd03230">
    <property type="entry name" value="ABC_DR_subfamily_A"/>
    <property type="match status" value="1"/>
</dbReference>
<evidence type="ECO:0000256" key="2">
    <source>
        <dbReference type="ARBA" id="ARBA00005417"/>
    </source>
</evidence>
<evidence type="ECO:0000259" key="7">
    <source>
        <dbReference type="PROSITE" id="PS50893"/>
    </source>
</evidence>
<name>A0ABV5MX43_9ACTN</name>
<comment type="subcellular location">
    <subcellularLocation>
        <location evidence="1">Cell membrane</location>
        <topology evidence="1">Peripheral membrane protein</topology>
    </subcellularLocation>
</comment>
<dbReference type="InterPro" id="IPR050763">
    <property type="entry name" value="ABC_transporter_ATP-binding"/>
</dbReference>
<comment type="caution">
    <text evidence="8">The sequence shown here is derived from an EMBL/GenBank/DDBJ whole genome shotgun (WGS) entry which is preliminary data.</text>
</comment>
<gene>
    <name evidence="8" type="ORF">ACFF45_07325</name>
</gene>
<evidence type="ECO:0000313" key="9">
    <source>
        <dbReference type="Proteomes" id="UP001589709"/>
    </source>
</evidence>
<accession>A0ABV5MX43</accession>
<organism evidence="8 9">
    <name type="scientific">Streptomyces cinereospinus</name>
    <dbReference type="NCBI Taxonomy" id="285561"/>
    <lineage>
        <taxon>Bacteria</taxon>
        <taxon>Bacillati</taxon>
        <taxon>Actinomycetota</taxon>
        <taxon>Actinomycetes</taxon>
        <taxon>Kitasatosporales</taxon>
        <taxon>Streptomycetaceae</taxon>
        <taxon>Streptomyces</taxon>
    </lineage>
</organism>
<dbReference type="InterPro" id="IPR027417">
    <property type="entry name" value="P-loop_NTPase"/>
</dbReference>
<protein>
    <submittedName>
        <fullName evidence="8">ABC transporter ATP-binding protein</fullName>
    </submittedName>
</protein>
<keyword evidence="4" id="KW-0547">Nucleotide-binding</keyword>
<dbReference type="Proteomes" id="UP001589709">
    <property type="component" value="Unassembled WGS sequence"/>
</dbReference>
<keyword evidence="3" id="KW-0813">Transport</keyword>
<evidence type="ECO:0000256" key="6">
    <source>
        <dbReference type="ARBA" id="ARBA00023251"/>
    </source>
</evidence>
<keyword evidence="5 8" id="KW-0067">ATP-binding</keyword>
<dbReference type="InterPro" id="IPR003593">
    <property type="entry name" value="AAA+_ATPase"/>
</dbReference>
<dbReference type="Gene3D" id="3.40.50.300">
    <property type="entry name" value="P-loop containing nucleotide triphosphate hydrolases"/>
    <property type="match status" value="1"/>
</dbReference>
<dbReference type="EMBL" id="JBHMCY010000010">
    <property type="protein sequence ID" value="MFB9462531.1"/>
    <property type="molecule type" value="Genomic_DNA"/>
</dbReference>
<feature type="domain" description="ABC transporter" evidence="7">
    <location>
        <begin position="2"/>
        <end position="227"/>
    </location>
</feature>
<dbReference type="PROSITE" id="PS50893">
    <property type="entry name" value="ABC_TRANSPORTER_2"/>
    <property type="match status" value="1"/>
</dbReference>
<evidence type="ECO:0000256" key="3">
    <source>
        <dbReference type="ARBA" id="ARBA00022448"/>
    </source>
</evidence>
<dbReference type="InterPro" id="IPR003439">
    <property type="entry name" value="ABC_transporter-like_ATP-bd"/>
</dbReference>